<feature type="transmembrane region" description="Helical" evidence="2">
    <location>
        <begin position="338"/>
        <end position="360"/>
    </location>
</feature>
<proteinExistence type="predicted"/>
<comment type="caution">
    <text evidence="3">The sequence shown here is derived from an EMBL/GenBank/DDBJ whole genome shotgun (WGS) entry which is preliminary data.</text>
</comment>
<name>A0ABX3B216_9VIBR</name>
<dbReference type="Proteomes" id="UP000094638">
    <property type="component" value="Unassembled WGS sequence"/>
</dbReference>
<feature type="transmembrane region" description="Helical" evidence="2">
    <location>
        <begin position="403"/>
        <end position="427"/>
    </location>
</feature>
<sequence>MTTRAKRYQQRKANRKTFRETAHINEVASQELVSQFLSEESDSSFSDKMFFVSPTYDLEVTEQEVTDSLNMLDRSFTKDKYDVLFESSKEVLIDQLLSPLKLSRADLEGVDRNFEYNRVDYTKSPKSVGGQGVSFETQKKRSKLDATTPEGQIKDINTGDYHDSSVMDFDHNKPLKSMHDDGGFMLSDAKKAEFGADSDNHSFTHQSINRSKGDKDHKEFVEGSNNGDLDKRRTNAVHARGEQAAEKYVPSDSLEKTIWIAREGAKDGIKTGANQGLQQALGALLSGFISSIFEEVKDVISNGWKNGEYSDSWLGVLKVRLGRVATKVLGQWKNVASAFSTGAISGLLSAISTAVINMFVRTSKNAVRLIREGFMSLMKAIKTLIFPPEGMTMNQAAHEASKVFATGLVVTGGILATESIATFINGIPFADTIAMVIGGLLSGLGSLFVVYLLDKLDLFGVNADERHEFIIGTLEPRIDSRIESTEAIINRLNLSY</sequence>
<keyword evidence="4" id="KW-1185">Reference proteome</keyword>
<evidence type="ECO:0008006" key="5">
    <source>
        <dbReference type="Google" id="ProtNLM"/>
    </source>
</evidence>
<keyword evidence="2" id="KW-0812">Transmembrane</keyword>
<feature type="region of interest" description="Disordered" evidence="1">
    <location>
        <begin position="127"/>
        <end position="159"/>
    </location>
</feature>
<dbReference type="EMBL" id="AJZO02000250">
    <property type="protein sequence ID" value="OEF44687.1"/>
    <property type="molecule type" value="Genomic_DNA"/>
</dbReference>
<gene>
    <name evidence="3" type="ORF">A163_11020</name>
</gene>
<dbReference type="RefSeq" id="WP_017104190.1">
    <property type="nucleotide sequence ID" value="NZ_AJZO02000250.1"/>
</dbReference>
<feature type="region of interest" description="Disordered" evidence="1">
    <location>
        <begin position="198"/>
        <end position="234"/>
    </location>
</feature>
<protein>
    <recommendedName>
        <fullName evidence="5">Lactate permease</fullName>
    </recommendedName>
</protein>
<keyword evidence="2" id="KW-1133">Transmembrane helix</keyword>
<accession>A0ABX3B216</accession>
<feature type="transmembrane region" description="Helical" evidence="2">
    <location>
        <begin position="433"/>
        <end position="453"/>
    </location>
</feature>
<evidence type="ECO:0000256" key="1">
    <source>
        <dbReference type="SAM" id="MobiDB-lite"/>
    </source>
</evidence>
<reference evidence="3 4" key="1">
    <citation type="journal article" date="2012" name="Science">
        <title>Ecological populations of bacteria act as socially cohesive units of antibiotic production and resistance.</title>
        <authorList>
            <person name="Cordero O.X."/>
            <person name="Wildschutte H."/>
            <person name="Kirkup B."/>
            <person name="Proehl S."/>
            <person name="Ngo L."/>
            <person name="Hussain F."/>
            <person name="Le Roux F."/>
            <person name="Mincer T."/>
            <person name="Polz M.F."/>
        </authorList>
    </citation>
    <scope>NUCLEOTIDE SEQUENCE [LARGE SCALE GENOMIC DNA]</scope>
    <source>
        <strain evidence="3 4">1F-267</strain>
    </source>
</reference>
<feature type="compositionally biased region" description="Basic and acidic residues" evidence="1">
    <location>
        <begin position="211"/>
        <end position="221"/>
    </location>
</feature>
<organism evidence="3 4">
    <name type="scientific">Vibrio tasmaniensis 1F-267</name>
    <dbReference type="NCBI Taxonomy" id="1191324"/>
    <lineage>
        <taxon>Bacteria</taxon>
        <taxon>Pseudomonadati</taxon>
        <taxon>Pseudomonadota</taxon>
        <taxon>Gammaproteobacteria</taxon>
        <taxon>Vibrionales</taxon>
        <taxon>Vibrionaceae</taxon>
        <taxon>Vibrio</taxon>
    </lineage>
</organism>
<evidence type="ECO:0000313" key="3">
    <source>
        <dbReference type="EMBL" id="OEF44687.1"/>
    </source>
</evidence>
<evidence type="ECO:0000256" key="2">
    <source>
        <dbReference type="SAM" id="Phobius"/>
    </source>
</evidence>
<evidence type="ECO:0000313" key="4">
    <source>
        <dbReference type="Proteomes" id="UP000094638"/>
    </source>
</evidence>
<keyword evidence="2" id="KW-0472">Membrane</keyword>